<proteinExistence type="predicted"/>
<evidence type="ECO:0000259" key="4">
    <source>
        <dbReference type="PROSITE" id="PS51379"/>
    </source>
</evidence>
<reference evidence="6" key="1">
    <citation type="submission" date="2015-08" db="EMBL/GenBank/DDBJ databases">
        <title>Genome sequence of the strict anaerobe Clostridium homopropionicum LuHBu1 (DSM 5847T).</title>
        <authorList>
            <person name="Poehlein A."/>
            <person name="Beck M."/>
            <person name="Schiel-Bengelsdorf B."/>
            <person name="Bengelsdorf F.R."/>
            <person name="Daniel R."/>
            <person name="Duerre P."/>
        </authorList>
    </citation>
    <scope>NUCLEOTIDE SEQUENCE [LARGE SCALE GENOMIC DNA]</scope>
    <source>
        <strain evidence="6">DSM 5847</strain>
    </source>
</reference>
<keyword evidence="6" id="KW-1185">Reference proteome</keyword>
<gene>
    <name evidence="5" type="ORF">CLHOM_34630</name>
</gene>
<organism evidence="5 6">
    <name type="scientific">Clostridium homopropionicum DSM 5847</name>
    <dbReference type="NCBI Taxonomy" id="1121318"/>
    <lineage>
        <taxon>Bacteria</taxon>
        <taxon>Bacillati</taxon>
        <taxon>Bacillota</taxon>
        <taxon>Clostridia</taxon>
        <taxon>Eubacteriales</taxon>
        <taxon>Clostridiaceae</taxon>
        <taxon>Clostridium</taxon>
    </lineage>
</organism>
<dbReference type="EMBL" id="LHUR01000042">
    <property type="protein sequence ID" value="KOA18561.1"/>
    <property type="molecule type" value="Genomic_DNA"/>
</dbReference>
<dbReference type="AlphaFoldDB" id="A0A0L6Z6H8"/>
<dbReference type="GO" id="GO:0051536">
    <property type="term" value="F:iron-sulfur cluster binding"/>
    <property type="evidence" value="ECO:0007669"/>
    <property type="project" value="UniProtKB-KW"/>
</dbReference>
<dbReference type="PROSITE" id="PS51379">
    <property type="entry name" value="4FE4S_FER_2"/>
    <property type="match status" value="1"/>
</dbReference>
<protein>
    <submittedName>
        <fullName evidence="5">4Fe-4S binding domain protein</fullName>
    </submittedName>
</protein>
<dbReference type="SUPFAM" id="SSF54862">
    <property type="entry name" value="4Fe-4S ferredoxins"/>
    <property type="match status" value="1"/>
</dbReference>
<dbReference type="InterPro" id="IPR017900">
    <property type="entry name" value="4Fe4S_Fe_S_CS"/>
</dbReference>
<sequence>MLDLEPDRRDYENIYEYCSMCGKCVKNCPANAISLIYGKSHDACSDFLDKTAEKYKPRYGCGKCQINVPCESNIPMPCNSK</sequence>
<dbReference type="Pfam" id="PF00037">
    <property type="entry name" value="Fer4"/>
    <property type="match status" value="1"/>
</dbReference>
<dbReference type="PATRIC" id="fig|1121318.3.peg.3463"/>
<evidence type="ECO:0000313" key="6">
    <source>
        <dbReference type="Proteomes" id="UP000037043"/>
    </source>
</evidence>
<evidence type="ECO:0000256" key="2">
    <source>
        <dbReference type="ARBA" id="ARBA00023004"/>
    </source>
</evidence>
<name>A0A0L6Z6H8_9CLOT</name>
<feature type="domain" description="4Fe-4S ferredoxin-type" evidence="4">
    <location>
        <begin position="8"/>
        <end position="38"/>
    </location>
</feature>
<keyword evidence="2" id="KW-0408">Iron</keyword>
<dbReference type="GO" id="GO:0046872">
    <property type="term" value="F:metal ion binding"/>
    <property type="evidence" value="ECO:0007669"/>
    <property type="project" value="UniProtKB-KW"/>
</dbReference>
<dbReference type="Proteomes" id="UP000037043">
    <property type="component" value="Unassembled WGS sequence"/>
</dbReference>
<evidence type="ECO:0000256" key="1">
    <source>
        <dbReference type="ARBA" id="ARBA00022723"/>
    </source>
</evidence>
<dbReference type="InterPro" id="IPR017896">
    <property type="entry name" value="4Fe4S_Fe-S-bd"/>
</dbReference>
<keyword evidence="1" id="KW-0479">Metal-binding</keyword>
<accession>A0A0L6Z6H8</accession>
<comment type="caution">
    <text evidence="5">The sequence shown here is derived from an EMBL/GenBank/DDBJ whole genome shotgun (WGS) entry which is preliminary data.</text>
</comment>
<evidence type="ECO:0000313" key="5">
    <source>
        <dbReference type="EMBL" id="KOA18561.1"/>
    </source>
</evidence>
<keyword evidence="3" id="KW-0411">Iron-sulfur</keyword>
<dbReference type="PROSITE" id="PS00198">
    <property type="entry name" value="4FE4S_FER_1"/>
    <property type="match status" value="1"/>
</dbReference>
<dbReference type="Gene3D" id="3.30.70.20">
    <property type="match status" value="1"/>
</dbReference>
<evidence type="ECO:0000256" key="3">
    <source>
        <dbReference type="ARBA" id="ARBA00023014"/>
    </source>
</evidence>